<evidence type="ECO:0000313" key="3">
    <source>
        <dbReference type="Proteomes" id="UP001549104"/>
    </source>
</evidence>
<evidence type="ECO:0000256" key="1">
    <source>
        <dbReference type="SAM" id="Phobius"/>
    </source>
</evidence>
<dbReference type="RefSeq" id="WP_354313533.1">
    <property type="nucleotide sequence ID" value="NZ_JBEPME010000004.1"/>
</dbReference>
<sequence>MNWMEIWEKIVLPIVQYLIGPIIAGYTVWFFTNRKTVKREKDETERQCNAIAVKLRKIIEEIKILDQIKRDLRVFNIRIEEMEDGDFSGVDDEVDEKEGDEDEVLWMFRSRVQSMAQKIEEKYKEIVGFNIELTELPKDLIQPKIHKDLLGFIESEKVYVDMAKYHLLLEKLEKVR</sequence>
<feature type="transmembrane region" description="Helical" evidence="1">
    <location>
        <begin position="12"/>
        <end position="31"/>
    </location>
</feature>
<proteinExistence type="predicted"/>
<name>A0ABV2K9P5_SPOPS</name>
<dbReference type="EMBL" id="JBEPME010000004">
    <property type="protein sequence ID" value="MET3657806.1"/>
    <property type="molecule type" value="Genomic_DNA"/>
</dbReference>
<reference evidence="2 3" key="1">
    <citation type="submission" date="2024-06" db="EMBL/GenBank/DDBJ databases">
        <title>Sorghum-associated microbial communities from plants grown in Nebraska, USA.</title>
        <authorList>
            <person name="Schachtman D."/>
        </authorList>
    </citation>
    <scope>NUCLEOTIDE SEQUENCE [LARGE SCALE GENOMIC DNA]</scope>
    <source>
        <strain evidence="2 3">1288</strain>
    </source>
</reference>
<dbReference type="Proteomes" id="UP001549104">
    <property type="component" value="Unassembled WGS sequence"/>
</dbReference>
<keyword evidence="3" id="KW-1185">Reference proteome</keyword>
<accession>A0ABV2K9P5</accession>
<organism evidence="2 3">
    <name type="scientific">Sporosarcina psychrophila</name>
    <name type="common">Bacillus psychrophilus</name>
    <dbReference type="NCBI Taxonomy" id="1476"/>
    <lineage>
        <taxon>Bacteria</taxon>
        <taxon>Bacillati</taxon>
        <taxon>Bacillota</taxon>
        <taxon>Bacilli</taxon>
        <taxon>Bacillales</taxon>
        <taxon>Caryophanaceae</taxon>
        <taxon>Sporosarcina</taxon>
    </lineage>
</organism>
<keyword evidence="1" id="KW-0472">Membrane</keyword>
<keyword evidence="1" id="KW-0812">Transmembrane</keyword>
<gene>
    <name evidence="2" type="ORF">ABIC55_002903</name>
</gene>
<keyword evidence="1" id="KW-1133">Transmembrane helix</keyword>
<protein>
    <submittedName>
        <fullName evidence="2">Uncharacterized protein</fullName>
    </submittedName>
</protein>
<evidence type="ECO:0000313" key="2">
    <source>
        <dbReference type="EMBL" id="MET3657806.1"/>
    </source>
</evidence>
<comment type="caution">
    <text evidence="2">The sequence shown here is derived from an EMBL/GenBank/DDBJ whole genome shotgun (WGS) entry which is preliminary data.</text>
</comment>